<evidence type="ECO:0000313" key="2">
    <source>
        <dbReference type="EMBL" id="GBP84579.1"/>
    </source>
</evidence>
<proteinExistence type="predicted"/>
<protein>
    <submittedName>
        <fullName evidence="2">Uncharacterized protein</fullName>
    </submittedName>
</protein>
<accession>A0A4C1ZCB2</accession>
<sequence length="127" mass="14579">MHRSILASKNTPSHQSRSLSRRWRDDDRQKLPNCAGAGGFESALLHPIYIKIAEGYTFLRTWYDLTTTIAVYSYRGFGSCTTLVLIRVPFPIPIPTFETILILPLALVYSIFIFDELRYHEVAARRS</sequence>
<evidence type="ECO:0000256" key="1">
    <source>
        <dbReference type="SAM" id="MobiDB-lite"/>
    </source>
</evidence>
<reference evidence="2 3" key="1">
    <citation type="journal article" date="2019" name="Commun. Biol.">
        <title>The bagworm genome reveals a unique fibroin gene that provides high tensile strength.</title>
        <authorList>
            <person name="Kono N."/>
            <person name="Nakamura H."/>
            <person name="Ohtoshi R."/>
            <person name="Tomita M."/>
            <person name="Numata K."/>
            <person name="Arakawa K."/>
        </authorList>
    </citation>
    <scope>NUCLEOTIDE SEQUENCE [LARGE SCALE GENOMIC DNA]</scope>
</reference>
<gene>
    <name evidence="2" type="ORF">EVAR_64609_1</name>
</gene>
<dbReference type="AlphaFoldDB" id="A0A4C1ZCB2"/>
<name>A0A4C1ZCB2_EUMVA</name>
<comment type="caution">
    <text evidence="2">The sequence shown here is derived from an EMBL/GenBank/DDBJ whole genome shotgun (WGS) entry which is preliminary data.</text>
</comment>
<dbReference type="EMBL" id="BGZK01001688">
    <property type="protein sequence ID" value="GBP84579.1"/>
    <property type="molecule type" value="Genomic_DNA"/>
</dbReference>
<keyword evidence="3" id="KW-1185">Reference proteome</keyword>
<dbReference type="Proteomes" id="UP000299102">
    <property type="component" value="Unassembled WGS sequence"/>
</dbReference>
<feature type="region of interest" description="Disordered" evidence="1">
    <location>
        <begin position="1"/>
        <end position="28"/>
    </location>
</feature>
<organism evidence="2 3">
    <name type="scientific">Eumeta variegata</name>
    <name type="common">Bagworm moth</name>
    <name type="synonym">Eumeta japonica</name>
    <dbReference type="NCBI Taxonomy" id="151549"/>
    <lineage>
        <taxon>Eukaryota</taxon>
        <taxon>Metazoa</taxon>
        <taxon>Ecdysozoa</taxon>
        <taxon>Arthropoda</taxon>
        <taxon>Hexapoda</taxon>
        <taxon>Insecta</taxon>
        <taxon>Pterygota</taxon>
        <taxon>Neoptera</taxon>
        <taxon>Endopterygota</taxon>
        <taxon>Lepidoptera</taxon>
        <taxon>Glossata</taxon>
        <taxon>Ditrysia</taxon>
        <taxon>Tineoidea</taxon>
        <taxon>Psychidae</taxon>
        <taxon>Oiketicinae</taxon>
        <taxon>Eumeta</taxon>
    </lineage>
</organism>
<evidence type="ECO:0000313" key="3">
    <source>
        <dbReference type="Proteomes" id="UP000299102"/>
    </source>
</evidence>